<evidence type="ECO:0000256" key="3">
    <source>
        <dbReference type="ARBA" id="ARBA00022603"/>
    </source>
</evidence>
<name>A0A7C5LFQ3_CALS0</name>
<dbReference type="GO" id="GO:0003677">
    <property type="term" value="F:DNA binding"/>
    <property type="evidence" value="ECO:0007669"/>
    <property type="project" value="InterPro"/>
</dbReference>
<dbReference type="GO" id="GO:0032259">
    <property type="term" value="P:methylation"/>
    <property type="evidence" value="ECO:0007669"/>
    <property type="project" value="UniProtKB-KW"/>
</dbReference>
<organism evidence="8">
    <name type="scientific">Caldiarchaeum subterraneum</name>
    <dbReference type="NCBI Taxonomy" id="311458"/>
    <lineage>
        <taxon>Archaea</taxon>
        <taxon>Nitrososphaerota</taxon>
        <taxon>Candidatus Caldarchaeales</taxon>
        <taxon>Candidatus Caldarchaeaceae</taxon>
        <taxon>Candidatus Caldarchaeum</taxon>
    </lineage>
</organism>
<accession>A0A7C5LFQ3</accession>
<dbReference type="Gene3D" id="3.40.50.150">
    <property type="entry name" value="Vaccinia Virus protein VP39"/>
    <property type="match status" value="1"/>
</dbReference>
<evidence type="ECO:0000256" key="2">
    <source>
        <dbReference type="ARBA" id="ARBA00012185"/>
    </source>
</evidence>
<evidence type="ECO:0000313" key="8">
    <source>
        <dbReference type="EMBL" id="HHK68423.1"/>
    </source>
</evidence>
<evidence type="ECO:0000256" key="7">
    <source>
        <dbReference type="ARBA" id="ARBA00049120"/>
    </source>
</evidence>
<proteinExistence type="inferred from homology"/>
<comment type="caution">
    <text evidence="8">The sequence shown here is derived from an EMBL/GenBank/DDBJ whole genome shotgun (WGS) entry which is preliminary data.</text>
</comment>
<dbReference type="AlphaFoldDB" id="A0A7C5LFQ3"/>
<dbReference type="InterPro" id="IPR029063">
    <property type="entry name" value="SAM-dependent_MTases_sf"/>
</dbReference>
<evidence type="ECO:0000256" key="4">
    <source>
        <dbReference type="ARBA" id="ARBA00022679"/>
    </source>
</evidence>
<comment type="catalytic activity">
    <reaction evidence="7">
        <text>a 2'-deoxycytidine in DNA + S-adenosyl-L-methionine = an N(4)-methyl-2'-deoxycytidine in DNA + S-adenosyl-L-homocysteine + H(+)</text>
        <dbReference type="Rhea" id="RHEA:16857"/>
        <dbReference type="Rhea" id="RHEA-COMP:11369"/>
        <dbReference type="Rhea" id="RHEA-COMP:13674"/>
        <dbReference type="ChEBI" id="CHEBI:15378"/>
        <dbReference type="ChEBI" id="CHEBI:57856"/>
        <dbReference type="ChEBI" id="CHEBI:59789"/>
        <dbReference type="ChEBI" id="CHEBI:85452"/>
        <dbReference type="ChEBI" id="CHEBI:137933"/>
        <dbReference type="EC" id="2.1.1.113"/>
    </reaction>
</comment>
<evidence type="ECO:0000256" key="1">
    <source>
        <dbReference type="ARBA" id="ARBA00010203"/>
    </source>
</evidence>
<dbReference type="InterPro" id="IPR017985">
    <property type="entry name" value="MeTrfase_CN4_CS"/>
</dbReference>
<dbReference type="GO" id="GO:0015667">
    <property type="term" value="F:site-specific DNA-methyltransferase (cytosine-N4-specific) activity"/>
    <property type="evidence" value="ECO:0007669"/>
    <property type="project" value="UniProtKB-EC"/>
</dbReference>
<keyword evidence="6" id="KW-0680">Restriction system</keyword>
<reference evidence="8" key="1">
    <citation type="journal article" date="2020" name="mSystems">
        <title>Genome- and Community-Level Interaction Insights into Carbon Utilization and Element Cycling Functions of Hydrothermarchaeota in Hydrothermal Sediment.</title>
        <authorList>
            <person name="Zhou Z."/>
            <person name="Liu Y."/>
            <person name="Xu W."/>
            <person name="Pan J."/>
            <person name="Luo Z.H."/>
            <person name="Li M."/>
        </authorList>
    </citation>
    <scope>NUCLEOTIDE SEQUENCE [LARGE SCALE GENOMIC DNA]</scope>
    <source>
        <strain evidence="8">SpSt-1056</strain>
    </source>
</reference>
<evidence type="ECO:0000256" key="5">
    <source>
        <dbReference type="ARBA" id="ARBA00022691"/>
    </source>
</evidence>
<dbReference type="PROSITE" id="PS00093">
    <property type="entry name" value="N4_MTASE"/>
    <property type="match status" value="1"/>
</dbReference>
<dbReference type="EC" id="2.1.1.113" evidence="2"/>
<sequence>MGTTCLTCREVGVPSLGVEISPLFHFIANVKIQDYDTALLRSLRDKILGERFEHQRFTAGSFLRNLYPKPVLEDVFFFKKVVQKIEEEKYRNFFTLALIVAAEKSSFIYRDGAVVKAVKDKPRIPSLRKALRRVCNLMIRDVEALPLKDVPAEVRLWDARDLGFIDDEAIDAIITSPPYLNKIEYTRCYWPEYELFFEGVDHPSMRSYLGVRPKEVNYSKYSAELPPAANLYFEDMEKALAEIYRVLKPGGKGVMVVGGGVFPDRVVETDVETAAIAEKVGLTVDRVLAVNKRAATTGRVVKIGETRESIIYFSKR</sequence>
<protein>
    <recommendedName>
        <fullName evidence="2">site-specific DNA-methyltransferase (cytosine-N(4)-specific)</fullName>
        <ecNumber evidence="2">2.1.1.113</ecNumber>
    </recommendedName>
</protein>
<dbReference type="SUPFAM" id="SSF53335">
    <property type="entry name" value="S-adenosyl-L-methionine-dependent methyltransferases"/>
    <property type="match status" value="2"/>
</dbReference>
<keyword evidence="4" id="KW-0808">Transferase</keyword>
<dbReference type="EMBL" id="DRWN01000031">
    <property type="protein sequence ID" value="HHK68423.1"/>
    <property type="molecule type" value="Genomic_DNA"/>
</dbReference>
<keyword evidence="3" id="KW-0489">Methyltransferase</keyword>
<dbReference type="GO" id="GO:0009307">
    <property type="term" value="P:DNA restriction-modification system"/>
    <property type="evidence" value="ECO:0007669"/>
    <property type="project" value="UniProtKB-KW"/>
</dbReference>
<comment type="similarity">
    <text evidence="1">Belongs to the N(4)/N(6)-methyltransferase family. N(4) subfamily.</text>
</comment>
<keyword evidence="5" id="KW-0949">S-adenosyl-L-methionine</keyword>
<evidence type="ECO:0000256" key="6">
    <source>
        <dbReference type="ARBA" id="ARBA00022747"/>
    </source>
</evidence>
<gene>
    <name evidence="8" type="ORF">ENM11_04620</name>
</gene>